<organism evidence="1 2">
    <name type="scientific">Chloebia gouldiae</name>
    <name type="common">Gouldian finch</name>
    <name type="synonym">Erythrura gouldiae</name>
    <dbReference type="NCBI Taxonomy" id="44316"/>
    <lineage>
        <taxon>Eukaryota</taxon>
        <taxon>Metazoa</taxon>
        <taxon>Chordata</taxon>
        <taxon>Craniata</taxon>
        <taxon>Vertebrata</taxon>
        <taxon>Euteleostomi</taxon>
        <taxon>Archelosauria</taxon>
        <taxon>Archosauria</taxon>
        <taxon>Dinosauria</taxon>
        <taxon>Saurischia</taxon>
        <taxon>Theropoda</taxon>
        <taxon>Coelurosauria</taxon>
        <taxon>Aves</taxon>
        <taxon>Neognathae</taxon>
        <taxon>Neoaves</taxon>
        <taxon>Telluraves</taxon>
        <taxon>Australaves</taxon>
        <taxon>Passeriformes</taxon>
        <taxon>Passeroidea</taxon>
        <taxon>Passeridae</taxon>
        <taxon>Chloebia</taxon>
    </lineage>
</organism>
<evidence type="ECO:0000313" key="2">
    <source>
        <dbReference type="Proteomes" id="UP000276834"/>
    </source>
</evidence>
<reference evidence="1 2" key="1">
    <citation type="journal article" date="2018" name="Proc. R. Soc. B">
        <title>A non-coding region near Follistatin controls head colour polymorphism in the Gouldian finch.</title>
        <authorList>
            <person name="Toomey M.B."/>
            <person name="Marques C.I."/>
            <person name="Andrade P."/>
            <person name="Araujo P.M."/>
            <person name="Sabatino S."/>
            <person name="Gazda M.A."/>
            <person name="Afonso S."/>
            <person name="Lopes R.J."/>
            <person name="Corbo J.C."/>
            <person name="Carneiro M."/>
        </authorList>
    </citation>
    <scope>NUCLEOTIDE SEQUENCE [LARGE SCALE GENOMIC DNA]</scope>
    <source>
        <strain evidence="1">Red01</strain>
        <tissue evidence="1">Muscle</tissue>
    </source>
</reference>
<dbReference type="AlphaFoldDB" id="A0A3L8RWI1"/>
<dbReference type="EMBL" id="QUSF01000150">
    <property type="protein sequence ID" value="RLV89309.1"/>
    <property type="molecule type" value="Genomic_DNA"/>
</dbReference>
<gene>
    <name evidence="1" type="ORF">DV515_00014970</name>
</gene>
<keyword evidence="2" id="KW-1185">Reference proteome</keyword>
<name>A0A3L8RWI1_CHLGU</name>
<proteinExistence type="predicted"/>
<dbReference type="Proteomes" id="UP000276834">
    <property type="component" value="Unassembled WGS sequence"/>
</dbReference>
<protein>
    <submittedName>
        <fullName evidence="1">Uncharacterized protein</fullName>
    </submittedName>
</protein>
<evidence type="ECO:0000313" key="1">
    <source>
        <dbReference type="EMBL" id="RLV89309.1"/>
    </source>
</evidence>
<dbReference type="OrthoDB" id="9215056at2759"/>
<accession>A0A3L8RWI1</accession>
<sequence length="182" mass="20142">MVSSGARDKAQPGHGTWVLSVGTERIQTSCTQSSPSHGCCSEPLTWLEEMLKLECGFHVELELPVMDCTFPLRSAPQHLLQLAPWKDSCSVRSHHSENSLSPEGWGHQHSRLEPLECQDLLVQNALFTGDLDMVQKYFTKSAAVNLIIETRGDVLRWTSSKRGGYEGLGHGGIENTQDRVQG</sequence>
<comment type="caution">
    <text evidence="1">The sequence shown here is derived from an EMBL/GenBank/DDBJ whole genome shotgun (WGS) entry which is preliminary data.</text>
</comment>